<dbReference type="EMBL" id="BAABFR010000261">
    <property type="protein sequence ID" value="GAA4409359.1"/>
    <property type="molecule type" value="Genomic_DNA"/>
</dbReference>
<keyword evidence="3" id="KW-1185">Reference proteome</keyword>
<protein>
    <submittedName>
        <fullName evidence="2">Uncharacterized protein</fullName>
    </submittedName>
</protein>
<sequence>MKETNSTSLHHHVQSSGKSDTRNMARQNTPPGPTLARRPQIRGKARRSDPNAIDLDTVDRHSAPSVPPWAGPGGA</sequence>
<feature type="region of interest" description="Disordered" evidence="1">
    <location>
        <begin position="1"/>
        <end position="75"/>
    </location>
</feature>
<dbReference type="Proteomes" id="UP001500635">
    <property type="component" value="Unassembled WGS sequence"/>
</dbReference>
<organism evidence="2 3">
    <name type="scientific">Tsukamurella soli</name>
    <dbReference type="NCBI Taxonomy" id="644556"/>
    <lineage>
        <taxon>Bacteria</taxon>
        <taxon>Bacillati</taxon>
        <taxon>Actinomycetota</taxon>
        <taxon>Actinomycetes</taxon>
        <taxon>Mycobacteriales</taxon>
        <taxon>Tsukamurellaceae</taxon>
        <taxon>Tsukamurella</taxon>
    </lineage>
</organism>
<evidence type="ECO:0000313" key="2">
    <source>
        <dbReference type="EMBL" id="GAA4409359.1"/>
    </source>
</evidence>
<accession>A0ABP8KM26</accession>
<feature type="compositionally biased region" description="Pro residues" evidence="1">
    <location>
        <begin position="65"/>
        <end position="75"/>
    </location>
</feature>
<evidence type="ECO:0000256" key="1">
    <source>
        <dbReference type="SAM" id="MobiDB-lite"/>
    </source>
</evidence>
<evidence type="ECO:0000313" key="3">
    <source>
        <dbReference type="Proteomes" id="UP001500635"/>
    </source>
</evidence>
<comment type="caution">
    <text evidence="2">The sequence shown here is derived from an EMBL/GenBank/DDBJ whole genome shotgun (WGS) entry which is preliminary data.</text>
</comment>
<gene>
    <name evidence="2" type="ORF">GCM10023147_52610</name>
</gene>
<reference evidence="3" key="1">
    <citation type="journal article" date="2019" name="Int. J. Syst. Evol. Microbiol.">
        <title>The Global Catalogue of Microorganisms (GCM) 10K type strain sequencing project: providing services to taxonomists for standard genome sequencing and annotation.</title>
        <authorList>
            <consortium name="The Broad Institute Genomics Platform"/>
            <consortium name="The Broad Institute Genome Sequencing Center for Infectious Disease"/>
            <person name="Wu L."/>
            <person name="Ma J."/>
        </authorList>
    </citation>
    <scope>NUCLEOTIDE SEQUENCE [LARGE SCALE GENOMIC DNA]</scope>
    <source>
        <strain evidence="3">JCM 17688</strain>
    </source>
</reference>
<name>A0ABP8KM26_9ACTN</name>
<proteinExistence type="predicted"/>
<feature type="compositionally biased region" description="Polar residues" evidence="1">
    <location>
        <begin position="1"/>
        <end position="29"/>
    </location>
</feature>